<dbReference type="Gene3D" id="3.30.200.20">
    <property type="entry name" value="Phosphorylase Kinase, domain 1"/>
    <property type="match status" value="1"/>
</dbReference>
<evidence type="ECO:0000313" key="3">
    <source>
        <dbReference type="Proteomes" id="UP000722791"/>
    </source>
</evidence>
<keyword evidence="1" id="KW-0067">ATP-binding</keyword>
<dbReference type="AlphaFoldDB" id="A0A8J4GLQ7"/>
<dbReference type="InterPro" id="IPR011009">
    <property type="entry name" value="Kinase-like_dom_sf"/>
</dbReference>
<dbReference type="GO" id="GO:0005524">
    <property type="term" value="F:ATP binding"/>
    <property type="evidence" value="ECO:0007669"/>
    <property type="project" value="UniProtKB-UniRule"/>
</dbReference>
<organism evidence="2 3">
    <name type="scientific">Volvox reticuliferus</name>
    <dbReference type="NCBI Taxonomy" id="1737510"/>
    <lineage>
        <taxon>Eukaryota</taxon>
        <taxon>Viridiplantae</taxon>
        <taxon>Chlorophyta</taxon>
        <taxon>core chlorophytes</taxon>
        <taxon>Chlorophyceae</taxon>
        <taxon>CS clade</taxon>
        <taxon>Chlamydomonadales</taxon>
        <taxon>Volvocaceae</taxon>
        <taxon>Volvox</taxon>
    </lineage>
</organism>
<evidence type="ECO:0000313" key="2">
    <source>
        <dbReference type="EMBL" id="GIM09713.1"/>
    </source>
</evidence>
<keyword evidence="1" id="KW-0547">Nucleotide-binding</keyword>
<evidence type="ECO:0000256" key="1">
    <source>
        <dbReference type="PROSITE-ProRule" id="PRU10141"/>
    </source>
</evidence>
<dbReference type="PROSITE" id="PS00107">
    <property type="entry name" value="PROTEIN_KINASE_ATP"/>
    <property type="match status" value="1"/>
</dbReference>
<dbReference type="InterPro" id="IPR017441">
    <property type="entry name" value="Protein_kinase_ATP_BS"/>
</dbReference>
<evidence type="ECO:0008006" key="4">
    <source>
        <dbReference type="Google" id="ProtNLM"/>
    </source>
</evidence>
<name>A0A8J4GLQ7_9CHLO</name>
<accession>A0A8J4GLQ7</accession>
<reference evidence="2" key="1">
    <citation type="journal article" date="2021" name="Proc. Natl. Acad. Sci. U.S.A.">
        <title>Three genomes in the algal genus Volvox reveal the fate of a haploid sex-determining region after a transition to homothallism.</title>
        <authorList>
            <person name="Yamamoto K."/>
            <person name="Hamaji T."/>
            <person name="Kawai-Toyooka H."/>
            <person name="Matsuzaki R."/>
            <person name="Takahashi F."/>
            <person name="Nishimura Y."/>
            <person name="Kawachi M."/>
            <person name="Noguchi H."/>
            <person name="Minakuchi Y."/>
            <person name="Umen J.G."/>
            <person name="Toyoda A."/>
            <person name="Nozaki H."/>
        </authorList>
    </citation>
    <scope>NUCLEOTIDE SEQUENCE</scope>
    <source>
        <strain evidence="2">NIES-3785</strain>
    </source>
</reference>
<dbReference type="Proteomes" id="UP000722791">
    <property type="component" value="Unassembled WGS sequence"/>
</dbReference>
<gene>
    <name evidence="2" type="ORF">Vretimale_13534</name>
</gene>
<proteinExistence type="predicted"/>
<comment type="caution">
    <text evidence="2">The sequence shown here is derived from an EMBL/GenBank/DDBJ whole genome shotgun (WGS) entry which is preliminary data.</text>
</comment>
<dbReference type="SUPFAM" id="SSF56112">
    <property type="entry name" value="Protein kinase-like (PK-like)"/>
    <property type="match status" value="1"/>
</dbReference>
<feature type="binding site" evidence="1">
    <location>
        <position position="89"/>
    </location>
    <ligand>
        <name>ATP</name>
        <dbReference type="ChEBI" id="CHEBI:30616"/>
    </ligand>
</feature>
<dbReference type="EMBL" id="BNCQ01000032">
    <property type="protein sequence ID" value="GIM09713.1"/>
    <property type="molecule type" value="Genomic_DNA"/>
</dbReference>
<protein>
    <recommendedName>
        <fullName evidence="4">Protein kinase domain-containing protein</fullName>
    </recommendedName>
</protein>
<sequence length="114" mass="12689">MGGRTDTLADKQGSCVGSVNRGFAFFPPPGHASTCLAALKRFFLGAEIKRCDGTDQDRWLIVKKLGEGQFAEVYEVKDTMDGDKRYALKIERRRDVRSVKQEFKGSQKDTGARA</sequence>